<evidence type="ECO:0000313" key="5">
    <source>
        <dbReference type="Proteomes" id="UP000252795"/>
    </source>
</evidence>
<dbReference type="InterPro" id="IPR005133">
    <property type="entry name" value="PhaG_MnhG_YufB"/>
</dbReference>
<name>A0A368UX69_MARNT</name>
<organism evidence="4 5">
    <name type="scientific">Marinobacter nauticus</name>
    <name type="common">Marinobacter hydrocarbonoclasticus</name>
    <name type="synonym">Marinobacter aquaeolei</name>
    <dbReference type="NCBI Taxonomy" id="2743"/>
    <lineage>
        <taxon>Bacteria</taxon>
        <taxon>Pseudomonadati</taxon>
        <taxon>Pseudomonadota</taxon>
        <taxon>Gammaproteobacteria</taxon>
        <taxon>Pseudomonadales</taxon>
        <taxon>Marinobacteraceae</taxon>
        <taxon>Marinobacter</taxon>
    </lineage>
</organism>
<dbReference type="Proteomes" id="UP000253065">
    <property type="component" value="Unassembled WGS sequence"/>
</dbReference>
<evidence type="ECO:0000256" key="2">
    <source>
        <dbReference type="SAM" id="Phobius"/>
    </source>
</evidence>
<feature type="transmembrane region" description="Helical" evidence="2">
    <location>
        <begin position="6"/>
        <end position="28"/>
    </location>
</feature>
<gene>
    <name evidence="4" type="ORF">DET51_10793</name>
    <name evidence="3" type="ORF">DET64_10793</name>
</gene>
<dbReference type="EMBL" id="QNSA01000007">
    <property type="protein sequence ID" value="RBP72495.1"/>
    <property type="molecule type" value="Genomic_DNA"/>
</dbReference>
<evidence type="ECO:0000313" key="3">
    <source>
        <dbReference type="EMBL" id="RBP72495.1"/>
    </source>
</evidence>
<dbReference type="PANTHER" id="PTHR34703:SF1">
    <property type="entry name" value="ANTIPORTER SUBUNIT MNHG2-RELATED"/>
    <property type="match status" value="1"/>
</dbReference>
<dbReference type="Proteomes" id="UP000252795">
    <property type="component" value="Unassembled WGS sequence"/>
</dbReference>
<reference evidence="4 5" key="1">
    <citation type="submission" date="2018-07" db="EMBL/GenBank/DDBJ databases">
        <title>Freshwater and sediment microbial communities from various areas in North America, analyzing microbe dynamics in response to fracking.</title>
        <authorList>
            <person name="Lamendella R."/>
        </authorList>
    </citation>
    <scope>NUCLEOTIDE SEQUENCE [LARGE SCALE GENOMIC DNA]</scope>
    <source>
        <strain evidence="4 5">114E</strain>
        <strain evidence="3 6">114E_o</strain>
    </source>
</reference>
<dbReference type="GO" id="GO:0015385">
    <property type="term" value="F:sodium:proton antiporter activity"/>
    <property type="evidence" value="ECO:0007669"/>
    <property type="project" value="TreeGrafter"/>
</dbReference>
<dbReference type="PANTHER" id="PTHR34703">
    <property type="entry name" value="ANTIPORTER SUBUNIT MNHG2-RELATED"/>
    <property type="match status" value="1"/>
</dbReference>
<keyword evidence="6" id="KW-1185">Reference proteome</keyword>
<feature type="transmembrane region" description="Helical" evidence="2">
    <location>
        <begin position="63"/>
        <end position="83"/>
    </location>
</feature>
<dbReference type="NCBIfam" id="TIGR01300">
    <property type="entry name" value="CPA3_mnhG_phaG"/>
    <property type="match status" value="1"/>
</dbReference>
<keyword evidence="2" id="KW-1133">Transmembrane helix</keyword>
<sequence length="136" mass="14485">MIEILVSVLLLVGAAFMVLAAIGVLRLPDLPTRMHATTKAGALGAMMTMGGVAFYFGDSTVAARAVAIVIFILLTAPIAAHVIGRAGYFTGTKLWAGTIKDELQERYDPETHKLSSGLEELEPEMPTHTEKGTSNQ</sequence>
<protein>
    <submittedName>
        <fullName evidence="4">Multisubunit sodium/proton antiporter MrpG subunit</fullName>
    </submittedName>
</protein>
<dbReference type="NCBIfam" id="NF009314">
    <property type="entry name" value="PRK12674.1-2"/>
    <property type="match status" value="1"/>
</dbReference>
<dbReference type="RefSeq" id="WP_011786305.1">
    <property type="nucleotide sequence ID" value="NZ_CAJXYA010000146.1"/>
</dbReference>
<dbReference type="EMBL" id="QPJB01000007">
    <property type="protein sequence ID" value="RCW33422.1"/>
    <property type="molecule type" value="Genomic_DNA"/>
</dbReference>
<dbReference type="OMA" id="TNPISAH"/>
<keyword evidence="2" id="KW-0472">Membrane</keyword>
<keyword evidence="2" id="KW-0812">Transmembrane</keyword>
<feature type="transmembrane region" description="Helical" evidence="2">
    <location>
        <begin position="40"/>
        <end position="57"/>
    </location>
</feature>
<feature type="region of interest" description="Disordered" evidence="1">
    <location>
        <begin position="107"/>
        <end position="136"/>
    </location>
</feature>
<proteinExistence type="predicted"/>
<comment type="caution">
    <text evidence="4">The sequence shown here is derived from an EMBL/GenBank/DDBJ whole genome shotgun (WGS) entry which is preliminary data.</text>
</comment>
<evidence type="ECO:0000313" key="6">
    <source>
        <dbReference type="Proteomes" id="UP000253065"/>
    </source>
</evidence>
<evidence type="ECO:0000256" key="1">
    <source>
        <dbReference type="SAM" id="MobiDB-lite"/>
    </source>
</evidence>
<accession>A0A368UX69</accession>
<evidence type="ECO:0000313" key="4">
    <source>
        <dbReference type="EMBL" id="RCW33422.1"/>
    </source>
</evidence>
<dbReference type="Pfam" id="PF03334">
    <property type="entry name" value="PhaG_MnhG_YufB"/>
    <property type="match status" value="1"/>
</dbReference>
<feature type="compositionally biased region" description="Basic and acidic residues" evidence="1">
    <location>
        <begin position="125"/>
        <end position="136"/>
    </location>
</feature>
<dbReference type="AlphaFoldDB" id="A0A368UX69"/>